<dbReference type="EMBL" id="JAJISC010000012">
    <property type="protein sequence ID" value="MCS2611243.1"/>
    <property type="molecule type" value="Genomic_DNA"/>
</dbReference>
<feature type="transmembrane region" description="Helical" evidence="6">
    <location>
        <begin position="84"/>
        <end position="107"/>
    </location>
</feature>
<name>A0ABT2EI16_9GAMM</name>
<gene>
    <name evidence="7" type="ORF">LLY24_18170</name>
</gene>
<evidence type="ECO:0000256" key="4">
    <source>
        <dbReference type="ARBA" id="ARBA00022989"/>
    </source>
</evidence>
<evidence type="ECO:0000256" key="5">
    <source>
        <dbReference type="ARBA" id="ARBA00023136"/>
    </source>
</evidence>
<evidence type="ECO:0000313" key="7">
    <source>
        <dbReference type="EMBL" id="MCS2611243.1"/>
    </source>
</evidence>
<evidence type="ECO:0000256" key="1">
    <source>
        <dbReference type="ARBA" id="ARBA00004651"/>
    </source>
</evidence>
<keyword evidence="4 6" id="KW-1133">Transmembrane helix</keyword>
<evidence type="ECO:0000256" key="3">
    <source>
        <dbReference type="ARBA" id="ARBA00022692"/>
    </source>
</evidence>
<comment type="subcellular location">
    <subcellularLocation>
        <location evidence="1">Cell membrane</location>
        <topology evidence="1">Multi-pass membrane protein</topology>
    </subcellularLocation>
</comment>
<sequence length="118" mass="12491">MPALTGFLWLTGLWLGGEVIIHFTALPISSGVIGMLLLCALLIQRQRVPTSIAAAAQPLIGLLAMLIMPGVVGVFFIADELAGQWLAIFGALVLGTAASVVTTLWLLKRLTPTDQRTP</sequence>
<dbReference type="RefSeq" id="WP_259037741.1">
    <property type="nucleotide sequence ID" value="NZ_JAJISC010000012.1"/>
</dbReference>
<comment type="caution">
    <text evidence="7">The sequence shown here is derived from an EMBL/GenBank/DDBJ whole genome shotgun (WGS) entry which is preliminary data.</text>
</comment>
<keyword evidence="5 6" id="KW-0472">Membrane</keyword>
<keyword evidence="3 6" id="KW-0812">Transmembrane</keyword>
<accession>A0ABT2EI16</accession>
<evidence type="ECO:0000256" key="2">
    <source>
        <dbReference type="ARBA" id="ARBA00022475"/>
    </source>
</evidence>
<dbReference type="InterPro" id="IPR005538">
    <property type="entry name" value="LrgA/CidA"/>
</dbReference>
<dbReference type="PANTHER" id="PTHR33931">
    <property type="entry name" value="HOLIN-LIKE PROTEIN CIDA-RELATED"/>
    <property type="match status" value="1"/>
</dbReference>
<evidence type="ECO:0000313" key="8">
    <source>
        <dbReference type="Proteomes" id="UP001165542"/>
    </source>
</evidence>
<keyword evidence="8" id="KW-1185">Reference proteome</keyword>
<protein>
    <submittedName>
        <fullName evidence="7">CidA/LrgA family protein</fullName>
    </submittedName>
</protein>
<organism evidence="7 8">
    <name type="scientific">Halomonas dongshanensis</name>
    <dbReference type="NCBI Taxonomy" id="2890835"/>
    <lineage>
        <taxon>Bacteria</taxon>
        <taxon>Pseudomonadati</taxon>
        <taxon>Pseudomonadota</taxon>
        <taxon>Gammaproteobacteria</taxon>
        <taxon>Oceanospirillales</taxon>
        <taxon>Halomonadaceae</taxon>
        <taxon>Halomonas</taxon>
    </lineage>
</organism>
<dbReference type="Pfam" id="PF03788">
    <property type="entry name" value="LrgA"/>
    <property type="match status" value="1"/>
</dbReference>
<dbReference type="Proteomes" id="UP001165542">
    <property type="component" value="Unassembled WGS sequence"/>
</dbReference>
<dbReference type="PANTHER" id="PTHR33931:SF2">
    <property type="entry name" value="HOLIN-LIKE PROTEIN CIDA"/>
    <property type="match status" value="1"/>
</dbReference>
<feature type="transmembrane region" description="Helical" evidence="6">
    <location>
        <begin position="20"/>
        <end position="43"/>
    </location>
</feature>
<reference evidence="7" key="1">
    <citation type="submission" date="2021-11" db="EMBL/GenBank/DDBJ databases">
        <title>Halomonas sp., isolated from a coastal aquaculture zone in Dongshan Bay.</title>
        <authorList>
            <person name="Lin W."/>
        </authorList>
    </citation>
    <scope>NUCLEOTIDE SEQUENCE</scope>
    <source>
        <strain evidence="7">Yzlin-01</strain>
    </source>
</reference>
<feature type="transmembrane region" description="Helical" evidence="6">
    <location>
        <begin position="55"/>
        <end position="78"/>
    </location>
</feature>
<proteinExistence type="predicted"/>
<evidence type="ECO:0000256" key="6">
    <source>
        <dbReference type="SAM" id="Phobius"/>
    </source>
</evidence>
<keyword evidence="2" id="KW-1003">Cell membrane</keyword>